<organism evidence="2 3">
    <name type="scientific">Ziziphus jujuba</name>
    <name type="common">Chinese jujube</name>
    <name type="synonym">Ziziphus sativa</name>
    <dbReference type="NCBI Taxonomy" id="326968"/>
    <lineage>
        <taxon>Eukaryota</taxon>
        <taxon>Viridiplantae</taxon>
        <taxon>Streptophyta</taxon>
        <taxon>Embryophyta</taxon>
        <taxon>Tracheophyta</taxon>
        <taxon>Spermatophyta</taxon>
        <taxon>Magnoliopsida</taxon>
        <taxon>eudicotyledons</taxon>
        <taxon>Gunneridae</taxon>
        <taxon>Pentapetalae</taxon>
        <taxon>rosids</taxon>
        <taxon>fabids</taxon>
        <taxon>Rosales</taxon>
        <taxon>Rhamnaceae</taxon>
        <taxon>Paliureae</taxon>
        <taxon>Ziziphus</taxon>
    </lineage>
</organism>
<dbReference type="Pfam" id="PF13676">
    <property type="entry name" value="TIR_2"/>
    <property type="match status" value="1"/>
</dbReference>
<dbReference type="RefSeq" id="XP_060669942.1">
    <property type="nucleotide sequence ID" value="XM_060813959.1"/>
</dbReference>
<dbReference type="PANTHER" id="PTHR32472:SF11">
    <property type="entry name" value="DISEASE RESISTANCE PROTEIN (TIR-NBS CLASS)"/>
    <property type="match status" value="1"/>
</dbReference>
<dbReference type="InParanoid" id="A0A6P4AA12"/>
<reference evidence="2 3" key="1">
    <citation type="submission" date="2025-05" db="UniProtKB">
        <authorList>
            <consortium name="RefSeq"/>
        </authorList>
    </citation>
    <scope>NUCLEOTIDE SEQUENCE [LARGE SCALE GENOMIC DNA]</scope>
    <source>
        <tissue evidence="3 4">Seedling</tissue>
    </source>
</reference>
<dbReference type="AlphaFoldDB" id="A0A6P4AA12"/>
<dbReference type="KEGG" id="zju:107418384"/>
<dbReference type="InterPro" id="IPR035897">
    <property type="entry name" value="Toll_tir_struct_dom_sf"/>
</dbReference>
<feature type="domain" description="TIR" evidence="1">
    <location>
        <begin position="157"/>
        <end position="276"/>
    </location>
</feature>
<evidence type="ECO:0000313" key="2">
    <source>
        <dbReference type="Proteomes" id="UP001652623"/>
    </source>
</evidence>
<dbReference type="Gene3D" id="3.40.50.10140">
    <property type="entry name" value="Toll/interleukin-1 receptor homology (TIR) domain"/>
    <property type="match status" value="1"/>
</dbReference>
<keyword evidence="2" id="KW-1185">Reference proteome</keyword>
<protein>
    <submittedName>
        <fullName evidence="3 4">Uncharacterized protein LOC107418384</fullName>
    </submittedName>
</protein>
<dbReference type="InterPro" id="IPR002182">
    <property type="entry name" value="NB-ARC"/>
</dbReference>
<dbReference type="GO" id="GO:0000725">
    <property type="term" value="P:recombinational repair"/>
    <property type="evidence" value="ECO:0007669"/>
    <property type="project" value="TreeGrafter"/>
</dbReference>
<dbReference type="SUPFAM" id="SSF52200">
    <property type="entry name" value="Toll/Interleukin receptor TIR domain"/>
    <property type="match status" value="1"/>
</dbReference>
<dbReference type="InterPro" id="IPR000157">
    <property type="entry name" value="TIR_dom"/>
</dbReference>
<evidence type="ECO:0000313" key="4">
    <source>
        <dbReference type="RefSeq" id="XP_060669942.1"/>
    </source>
</evidence>
<dbReference type="FunCoup" id="A0A6P4AA12">
    <property type="interactions" value="1524"/>
</dbReference>
<dbReference type="InterPro" id="IPR027417">
    <property type="entry name" value="P-loop_NTPase"/>
</dbReference>
<accession>A0A6P4AA12</accession>
<dbReference type="InterPro" id="IPR058874">
    <property type="entry name" value="WHD_plant"/>
</dbReference>
<sequence>MASGEDSCRFGSLPTTLRDMSSSSSAFFSANQSPFFSPRSSSFQLSESTRSGAPCDSFPLSVDPLSSSGILQPEIVSNVRHALSDISPAPATCISSNSQKFDCVGSSTGIFNSTQSSYSNANGCGYSGHRERQKKHEKHHGASFIPGPFSLSSNRMRSCDIFIGLHGRKRSLLRFANWLRAELEAQGISCFVSDRARCRNSRKLGLVEKAMDASSYGVVILTKKSFRNSYTIEEVRFFSGKKNLVPIFFDLNPGDCLVRDIVEKKGELWEKHGGELWNLYGGLEKEWKEAVHGLCRVDEWKLEAQDGNWRNCIFRAVILLAMRLGRRSVAERLTKWREKVEKEEFPFSRNQNFIGRKKELSELEFILFGDVIGDSERDYVELKAKPRRKNLAIGWCNNSSCEEKPRDWQFETGKSKGKEPVVWKESEKEIEMHSTGLPQRQHQPRPKIGGKYARRKRSMKILYGKGIACVSGDSGIGKTELLLEFAYRYRQRYKMVLWVGGESRYIRQNYLNLWSFLEVDVGLENFSKESSTKNFEEQEETAISTVRKVLMRNIPFLVVIDNLESEKDWWDHKLVMDLLPRFGGETHIIISTRLPRVMNLEPLKLSYLSEVEAMSLMQGTVKDYSIAEINALRVIEEKLGRSTLGLAIVGAILSELPITPSRLLETTNRMPLKGLIWSGKQAHSLRRNIFLFQLLEVCFSIFDHADAPRSLATRMVLASGWFAPCAIPVSLLALAAHKIPKKHRKTRLVRKLLHSLTCSLASSYTKRSKVEASSMLLRFNIARSGTKQSYIYVNELIKLYARKRGASGAPQAMVQAIINRGSITQHAEHIWAACFLLFGFGNDPVVVELKVPDLLYVVKEVVLPLSIRTFITFSRCSAALELLRLCTNALEEADQAFVMPVEKLLDRSLCWRPIRTNAQLNPCLWQELALSRATVLETRAKLMIKGGLFDIGDDLIRKAVFIRTSICGEDHPDTISARETLSKLTRLLANVEIHTSL</sequence>
<name>A0A6P4AA12_ZIZJJ</name>
<dbReference type="Pfam" id="PF00931">
    <property type="entry name" value="NB-ARC"/>
    <property type="match status" value="1"/>
</dbReference>
<dbReference type="PANTHER" id="PTHR32472">
    <property type="entry name" value="DNA REPAIR PROTEIN RADA"/>
    <property type="match status" value="1"/>
</dbReference>
<dbReference type="SUPFAM" id="SSF52540">
    <property type="entry name" value="P-loop containing nucleoside triphosphate hydrolases"/>
    <property type="match status" value="1"/>
</dbReference>
<proteinExistence type="predicted"/>
<evidence type="ECO:0000313" key="3">
    <source>
        <dbReference type="RefSeq" id="XP_015882567.3"/>
    </source>
</evidence>
<dbReference type="GO" id="GO:0007165">
    <property type="term" value="P:signal transduction"/>
    <property type="evidence" value="ECO:0007669"/>
    <property type="project" value="InterPro"/>
</dbReference>
<dbReference type="Pfam" id="PF25895">
    <property type="entry name" value="WHD_plant_disease"/>
    <property type="match status" value="1"/>
</dbReference>
<dbReference type="GeneID" id="107418384"/>
<gene>
    <name evidence="3 4" type="primary">LOC107418384</name>
</gene>
<dbReference type="RefSeq" id="XP_015882567.3">
    <property type="nucleotide sequence ID" value="XM_016027081.4"/>
</dbReference>
<evidence type="ECO:0000259" key="1">
    <source>
        <dbReference type="PROSITE" id="PS50104"/>
    </source>
</evidence>
<dbReference type="Proteomes" id="UP001652623">
    <property type="component" value="Chromosome 1"/>
</dbReference>
<dbReference type="Gene3D" id="3.40.50.300">
    <property type="entry name" value="P-loop containing nucleotide triphosphate hydrolases"/>
    <property type="match status" value="1"/>
</dbReference>
<dbReference type="PROSITE" id="PS50104">
    <property type="entry name" value="TIR"/>
    <property type="match status" value="1"/>
</dbReference>
<dbReference type="GO" id="GO:0043531">
    <property type="term" value="F:ADP binding"/>
    <property type="evidence" value="ECO:0007669"/>
    <property type="project" value="InterPro"/>
</dbReference>